<dbReference type="SUPFAM" id="SSF52540">
    <property type="entry name" value="P-loop containing nucleoside triphosphate hydrolases"/>
    <property type="match status" value="2"/>
</dbReference>
<dbReference type="Pfam" id="PF09369">
    <property type="entry name" value="MZB"/>
    <property type="match status" value="1"/>
</dbReference>
<dbReference type="Pfam" id="PF00271">
    <property type="entry name" value="Helicase_C"/>
    <property type="match status" value="1"/>
</dbReference>
<dbReference type="EMBL" id="NMUH01004822">
    <property type="protein sequence ID" value="MQM10927.1"/>
    <property type="molecule type" value="Genomic_DNA"/>
</dbReference>
<dbReference type="Proteomes" id="UP000652761">
    <property type="component" value="Unassembled WGS sequence"/>
</dbReference>
<name>A0A843WSD3_COLES</name>
<dbReference type="OrthoDB" id="779898at2759"/>
<dbReference type="SMART" id="SM00490">
    <property type="entry name" value="HELICc"/>
    <property type="match status" value="1"/>
</dbReference>
<dbReference type="GO" id="GO:0003676">
    <property type="term" value="F:nucleic acid binding"/>
    <property type="evidence" value="ECO:0007669"/>
    <property type="project" value="InterPro"/>
</dbReference>
<dbReference type="GO" id="GO:0036297">
    <property type="term" value="P:interstrand cross-link repair"/>
    <property type="evidence" value="ECO:0007669"/>
    <property type="project" value="TreeGrafter"/>
</dbReference>
<protein>
    <submittedName>
        <fullName evidence="5">Uncharacterized protein</fullName>
    </submittedName>
</protein>
<organism evidence="5 6">
    <name type="scientific">Colocasia esculenta</name>
    <name type="common">Wild taro</name>
    <name type="synonym">Arum esculentum</name>
    <dbReference type="NCBI Taxonomy" id="4460"/>
    <lineage>
        <taxon>Eukaryota</taxon>
        <taxon>Viridiplantae</taxon>
        <taxon>Streptophyta</taxon>
        <taxon>Embryophyta</taxon>
        <taxon>Tracheophyta</taxon>
        <taxon>Spermatophyta</taxon>
        <taxon>Magnoliopsida</taxon>
        <taxon>Liliopsida</taxon>
        <taxon>Araceae</taxon>
        <taxon>Aroideae</taxon>
        <taxon>Colocasieae</taxon>
        <taxon>Colocasia</taxon>
    </lineage>
</organism>
<evidence type="ECO:0000313" key="6">
    <source>
        <dbReference type="Proteomes" id="UP000652761"/>
    </source>
</evidence>
<dbReference type="PANTHER" id="PTHR47957">
    <property type="entry name" value="ATP-DEPENDENT HELICASE HRQ1"/>
    <property type="match status" value="1"/>
</dbReference>
<keyword evidence="2" id="KW-0067">ATP-binding</keyword>
<dbReference type="InterPro" id="IPR014001">
    <property type="entry name" value="Helicase_ATP-bd"/>
</dbReference>
<keyword evidence="6" id="KW-1185">Reference proteome</keyword>
<dbReference type="CDD" id="cd17923">
    <property type="entry name" value="DEXHc_Hrq1-like"/>
    <property type="match status" value="1"/>
</dbReference>
<proteinExistence type="predicted"/>
<gene>
    <name evidence="5" type="ORF">Taro_043825</name>
</gene>
<dbReference type="GO" id="GO:0006289">
    <property type="term" value="P:nucleotide-excision repair"/>
    <property type="evidence" value="ECO:0007669"/>
    <property type="project" value="TreeGrafter"/>
</dbReference>
<feature type="domain" description="Helicase ATP-binding" evidence="3">
    <location>
        <begin position="185"/>
        <end position="366"/>
    </location>
</feature>
<dbReference type="Pfam" id="PF00270">
    <property type="entry name" value="DEAD"/>
    <property type="match status" value="1"/>
</dbReference>
<feature type="domain" description="Helicase C-terminal" evidence="4">
    <location>
        <begin position="424"/>
        <end position="629"/>
    </location>
</feature>
<accession>A0A843WSD3</accession>
<dbReference type="GO" id="GO:0005634">
    <property type="term" value="C:nucleus"/>
    <property type="evidence" value="ECO:0007669"/>
    <property type="project" value="TreeGrafter"/>
</dbReference>
<dbReference type="InterPro" id="IPR001650">
    <property type="entry name" value="Helicase_C-like"/>
</dbReference>
<dbReference type="CDD" id="cd18797">
    <property type="entry name" value="SF2_C_Hrq"/>
    <property type="match status" value="1"/>
</dbReference>
<dbReference type="PANTHER" id="PTHR47957:SF3">
    <property type="entry name" value="ATP-DEPENDENT HELICASE HRQ1"/>
    <property type="match status" value="1"/>
</dbReference>
<keyword evidence="1" id="KW-0547">Nucleotide-binding</keyword>
<dbReference type="InterPro" id="IPR027417">
    <property type="entry name" value="P-loop_NTPase"/>
</dbReference>
<dbReference type="GO" id="GO:0043138">
    <property type="term" value="F:3'-5' DNA helicase activity"/>
    <property type="evidence" value="ECO:0007669"/>
    <property type="project" value="TreeGrafter"/>
</dbReference>
<comment type="caution">
    <text evidence="5">The sequence shown here is derived from an EMBL/GenBank/DDBJ whole genome shotgun (WGS) entry which is preliminary data.</text>
</comment>
<reference evidence="5" key="1">
    <citation type="submission" date="2017-07" db="EMBL/GenBank/DDBJ databases">
        <title>Taro Niue Genome Assembly and Annotation.</title>
        <authorList>
            <person name="Atibalentja N."/>
            <person name="Keating K."/>
            <person name="Fields C.J."/>
        </authorList>
    </citation>
    <scope>NUCLEOTIDE SEQUENCE</scope>
    <source>
        <strain evidence="5">Niue_2</strain>
        <tissue evidence="5">Leaf</tissue>
    </source>
</reference>
<dbReference type="PROSITE" id="PS51194">
    <property type="entry name" value="HELICASE_CTER"/>
    <property type="match status" value="1"/>
</dbReference>
<dbReference type="SMART" id="SM00487">
    <property type="entry name" value="DEXDc"/>
    <property type="match status" value="1"/>
</dbReference>
<evidence type="ECO:0000259" key="4">
    <source>
        <dbReference type="PROSITE" id="PS51194"/>
    </source>
</evidence>
<dbReference type="InterPro" id="IPR018973">
    <property type="entry name" value="MZB"/>
</dbReference>
<dbReference type="InterPro" id="IPR011545">
    <property type="entry name" value="DEAD/DEAH_box_helicase_dom"/>
</dbReference>
<evidence type="ECO:0000313" key="5">
    <source>
        <dbReference type="EMBL" id="MQM10927.1"/>
    </source>
</evidence>
<evidence type="ECO:0000256" key="1">
    <source>
        <dbReference type="ARBA" id="ARBA00022741"/>
    </source>
</evidence>
<dbReference type="Gene3D" id="3.40.50.300">
    <property type="entry name" value="P-loop containing nucleotide triphosphate hydrolases"/>
    <property type="match status" value="2"/>
</dbReference>
<dbReference type="PROSITE" id="PS51192">
    <property type="entry name" value="HELICASE_ATP_BIND_1"/>
    <property type="match status" value="1"/>
</dbReference>
<dbReference type="InterPro" id="IPR055227">
    <property type="entry name" value="HRQ1_WHD"/>
</dbReference>
<evidence type="ECO:0000256" key="2">
    <source>
        <dbReference type="ARBA" id="ARBA00022840"/>
    </source>
</evidence>
<dbReference type="Pfam" id="PF22982">
    <property type="entry name" value="WHD_HRQ1"/>
    <property type="match status" value="1"/>
</dbReference>
<dbReference type="GO" id="GO:0005524">
    <property type="term" value="F:ATP binding"/>
    <property type="evidence" value="ECO:0007669"/>
    <property type="project" value="UniProtKB-KW"/>
</dbReference>
<sequence length="981" mass="109272">MLGKEETVVAKPEDAVVILDSSVESENQSAQIINCRQHSSRTSTISAIRKRGDAFKTELCLMIRFAYGSSRNLKPSFLSLEELISMKDVYAFSEACETKSLKTRSLASGTHRGHLCQGSNLLQLSEMVEHLRKGFGIHGQIVHVEEIAEKAAVYTELPNDLSENTKAALKQIGIPRLYSHQADAVRASLSGRNIVVATSTSSGKSLCYNIPVIEELSQNPSSCALYLFPTKALAQDQLRALLEMRRHLSTNIDLGIYNGDTPQNDRASIRENVRLLITNPDMLHVSILPFHRQFQRLLSNLRFIVIDEAHTYKGAFGCHTSLILRRLCRICSHVYGIDPSFIFCTATSGNPREHAMELGNLQSLELIQNDGSPCGPKLFLLWNPPLRFQTGSKMHGSRNKHKSAGKTVNRRSSPVFEVSCLFAEMVQHGLRCIAFCKTRKLCELVLCYTREILGETAPDLVDTVSAYRGGYVAEVVVLTLLSPVPSPSCCPPSPPHKEEGLRGSGRPEIAGRREEELVKRKREDRRNIEIDLFGGRLRGVAATNALELGIDVGHIDATLHLGFPGSYASFWQQAGRSGRRMRPSLAVYVAFEGPLDQYFMKFPHKLFRNPVEYCKVDACNQQVLEQHLSCAAFELPLNLHADEKYFGNGLSNTILALEKSGHLIDDSSCKIWSYIGPEKKPSQTVSIRAIETEKYKVVDMPSNESLEEIEESRAFFQVYDGAVYINQGITYLVKALDLSAKIAFCQKADLKYYTKTRDYTDIHVNGGDLAYPLMVSEVQNFRMSAQSSPCKVTTNWFGFYRIWRGSNQIFDTVELSLPPYSYTSQAVFIRIPQFIRTLVEAENLSFRAGKHAASHALLNLAPLYLMCNASDLSTECANPFETRDIPDRLLLYDQHPGGLGLSMRLQPLFVELLADALKLIISCCCTAHVGCPNCVQSLACHEYNEVLDKKAAVMILKGLVEGEKTSSQGCKISEGKELGIQ</sequence>
<evidence type="ECO:0000259" key="3">
    <source>
        <dbReference type="PROSITE" id="PS51192"/>
    </source>
</evidence>
<dbReference type="AlphaFoldDB" id="A0A843WSD3"/>